<comment type="caution">
    <text evidence="2">The sequence shown here is derived from an EMBL/GenBank/DDBJ whole genome shotgun (WGS) entry which is preliminary data.</text>
</comment>
<evidence type="ECO:0000256" key="1">
    <source>
        <dbReference type="SAM" id="MobiDB-lite"/>
    </source>
</evidence>
<gene>
    <name evidence="2" type="ORF">Golax_024352</name>
</gene>
<proteinExistence type="predicted"/>
<protein>
    <submittedName>
        <fullName evidence="2">Uncharacterized protein</fullName>
    </submittedName>
</protein>
<feature type="region of interest" description="Disordered" evidence="1">
    <location>
        <begin position="48"/>
        <end position="107"/>
    </location>
</feature>
<dbReference type="EMBL" id="JABEZV010000004">
    <property type="protein sequence ID" value="MBA0709314.1"/>
    <property type="molecule type" value="Genomic_DNA"/>
</dbReference>
<accession>A0A7J8ZD96</accession>
<feature type="compositionally biased region" description="Polar residues" evidence="1">
    <location>
        <begin position="62"/>
        <end position="75"/>
    </location>
</feature>
<evidence type="ECO:0000313" key="2">
    <source>
        <dbReference type="EMBL" id="MBA0709314.1"/>
    </source>
</evidence>
<name>A0A7J8ZD96_9ROSI</name>
<feature type="compositionally biased region" description="Polar residues" evidence="1">
    <location>
        <begin position="90"/>
        <end position="99"/>
    </location>
</feature>
<dbReference type="AlphaFoldDB" id="A0A7J8ZD96"/>
<reference evidence="2 3" key="1">
    <citation type="journal article" date="2019" name="Genome Biol. Evol.">
        <title>Insights into the evolution of the New World diploid cottons (Gossypium, subgenus Houzingenia) based on genome sequencing.</title>
        <authorList>
            <person name="Grover C.E."/>
            <person name="Arick M.A. 2nd"/>
            <person name="Thrash A."/>
            <person name="Conover J.L."/>
            <person name="Sanders W.S."/>
            <person name="Peterson D.G."/>
            <person name="Frelichowski J.E."/>
            <person name="Scheffler J.A."/>
            <person name="Scheffler B.E."/>
            <person name="Wendel J.F."/>
        </authorList>
    </citation>
    <scope>NUCLEOTIDE SEQUENCE [LARGE SCALE GENOMIC DNA]</scope>
    <source>
        <strain evidence="2">4</strain>
        <tissue evidence="2">Leaf</tissue>
    </source>
</reference>
<dbReference type="Proteomes" id="UP000593574">
    <property type="component" value="Unassembled WGS sequence"/>
</dbReference>
<keyword evidence="3" id="KW-1185">Reference proteome</keyword>
<sequence length="189" mass="20930">MHMYKRRILWEIGRLVGKVAKLDFNMDNGVRRRFARMANSDGYGPWILVERRGRQPPRTTKRSGSQDPRPTNNSRFHALETLAEDEGIQEQGSGLGTETGQRKTGPDVSHIMKEARPSIEDRRLGIAMGHRRASLVELDIGEEVGASNLSLGQCGLNGKSPLVMGLDQYKPVEGIGLEERPKEGIGRGG</sequence>
<organism evidence="2 3">
    <name type="scientific">Gossypium laxum</name>
    <dbReference type="NCBI Taxonomy" id="34288"/>
    <lineage>
        <taxon>Eukaryota</taxon>
        <taxon>Viridiplantae</taxon>
        <taxon>Streptophyta</taxon>
        <taxon>Embryophyta</taxon>
        <taxon>Tracheophyta</taxon>
        <taxon>Spermatophyta</taxon>
        <taxon>Magnoliopsida</taxon>
        <taxon>eudicotyledons</taxon>
        <taxon>Gunneridae</taxon>
        <taxon>Pentapetalae</taxon>
        <taxon>rosids</taxon>
        <taxon>malvids</taxon>
        <taxon>Malvales</taxon>
        <taxon>Malvaceae</taxon>
        <taxon>Malvoideae</taxon>
        <taxon>Gossypium</taxon>
    </lineage>
</organism>
<evidence type="ECO:0000313" key="3">
    <source>
        <dbReference type="Proteomes" id="UP000593574"/>
    </source>
</evidence>